<gene>
    <name evidence="1" type="ORF">JBW_03041</name>
</gene>
<sequence>MGKVMSEESKYKLAHDLGFGEKVEDHDWSDVTTGEVGSMVREAIKRGEQVMAEEAKANGEIHQNAK</sequence>
<dbReference type="EMBL" id="CP010978">
    <property type="protein sequence ID" value="AJQ28384.1"/>
    <property type="molecule type" value="Genomic_DNA"/>
</dbReference>
<reference evidence="2" key="2">
    <citation type="submission" date="2015-02" db="EMBL/GenBank/DDBJ databases">
        <title>Complete Genome Sequence of Pelosinus fermentans JBW45.</title>
        <authorList>
            <person name="De Leon K.B."/>
            <person name="Utturkar S.M."/>
            <person name="Camilleri L.B."/>
            <person name="Arkin A.P."/>
            <person name="Fields M.W."/>
            <person name="Brown S.D."/>
            <person name="Wall J.D."/>
        </authorList>
    </citation>
    <scope>NUCLEOTIDE SEQUENCE [LARGE SCALE GENOMIC DNA]</scope>
    <source>
        <strain evidence="2">JBW45</strain>
    </source>
</reference>
<reference evidence="1 2" key="1">
    <citation type="journal article" date="2015" name="Genome Announc.">
        <title>Complete Genome Sequence of Pelosinus fermentans JBW45, a Member of a Remarkably Competitive Group of Negativicutes in the Firmicutes Phylum.</title>
        <authorList>
            <person name="De Leon K.B."/>
            <person name="Utturkar S.M."/>
            <person name="Camilleri L.B."/>
            <person name="Elias D.A."/>
            <person name="Arkin A.P."/>
            <person name="Fields M.W."/>
            <person name="Brown S.D."/>
            <person name="Wall J.D."/>
        </authorList>
    </citation>
    <scope>NUCLEOTIDE SEQUENCE [LARGE SCALE GENOMIC DNA]</scope>
    <source>
        <strain evidence="1 2">JBW45</strain>
    </source>
</reference>
<proteinExistence type="predicted"/>
<dbReference type="Proteomes" id="UP000005361">
    <property type="component" value="Chromosome"/>
</dbReference>
<dbReference type="AlphaFoldDB" id="I9NQQ8"/>
<accession>I9NQQ8</accession>
<protein>
    <submittedName>
        <fullName evidence="1">Small acid-soluble spore protein</fullName>
    </submittedName>
</protein>
<dbReference type="KEGG" id="pft:JBW_03041"/>
<name>I9NQQ8_9FIRM</name>
<dbReference type="STRING" id="1192197.JBW_03041"/>
<organism evidence="1 2">
    <name type="scientific">Pelosinus fermentans JBW45</name>
    <dbReference type="NCBI Taxonomy" id="1192197"/>
    <lineage>
        <taxon>Bacteria</taxon>
        <taxon>Bacillati</taxon>
        <taxon>Bacillota</taxon>
        <taxon>Negativicutes</taxon>
        <taxon>Selenomonadales</taxon>
        <taxon>Sporomusaceae</taxon>
        <taxon>Pelosinus</taxon>
    </lineage>
</organism>
<evidence type="ECO:0000313" key="1">
    <source>
        <dbReference type="EMBL" id="AJQ28384.1"/>
    </source>
</evidence>
<dbReference type="OrthoDB" id="1684060at2"/>
<evidence type="ECO:0000313" key="2">
    <source>
        <dbReference type="Proteomes" id="UP000005361"/>
    </source>
</evidence>
<dbReference type="HOGENOM" id="CLU_169738_3_0_9"/>